<keyword evidence="1" id="KW-0472">Membrane</keyword>
<proteinExistence type="predicted"/>
<dbReference type="OrthoDB" id="1410674at2"/>
<protein>
    <submittedName>
        <fullName evidence="2">Putative exported protein</fullName>
    </submittedName>
</protein>
<feature type="transmembrane region" description="Helical" evidence="1">
    <location>
        <begin position="374"/>
        <end position="395"/>
    </location>
</feature>
<dbReference type="GeneID" id="28541338"/>
<accession>A0A090ITX4</accession>
<reference evidence="3" key="1">
    <citation type="submission" date="2014-09" db="EMBL/GenBank/DDBJ databases">
        <authorList>
            <person name="Hjerde E."/>
        </authorList>
    </citation>
    <scope>NUCLEOTIDE SEQUENCE [LARGE SCALE GENOMIC DNA]</scope>
    <source>
        <strain evidence="3">06/09/139</strain>
    </source>
</reference>
<sequence>MKYTSKLFVSKLSVSKLFSIALSLFLLNGCSLLELKIESQSVPLTTAELNTRILTREYSKHFFSEVESAADQISATYPKDDTLHQSYVLLWKIHAEEGLQRAAYQVSPKIALIDTWVFAAQMEQFFSPEGKDSELFDGDVAFKTSQVLNDDIKKMAEKLLSSSEFSDAQDFITEFVAEHPFENVMMRRTPALKAWLAHQNIDETEAVATLGTMPEALGDVSDRLGLVSEQTPKIMTWKAQLIAMNSNVNANDINKTMESLRDTSESFQDFVNNNPEYMQNLAEQMSLQLQPLLDDLDLKTDDKLNQLSAERIALEAMVARERQELVNMVERERNAIAIIVSQEREKFTQDLDKVSQDVLTLAIDKVIDLIKSTIIYFILFILAIFFAPLGLGYFLGKRAAVKKTVV</sequence>
<dbReference type="AlphaFoldDB" id="A0A090ITX4"/>
<dbReference type="PATRIC" id="fig|80852.17.peg.1825"/>
<name>A0A090ITX4_9GAMM</name>
<keyword evidence="1" id="KW-1133">Transmembrane helix</keyword>
<dbReference type="HOGENOM" id="CLU_696278_0_0_6"/>
<evidence type="ECO:0000313" key="2">
    <source>
        <dbReference type="EMBL" id="CED71835.1"/>
    </source>
</evidence>
<gene>
    <name evidence="2" type="ORF">AWOD_I_1769</name>
</gene>
<dbReference type="EMBL" id="LN554846">
    <property type="protein sequence ID" value="CED71835.1"/>
    <property type="molecule type" value="Genomic_DNA"/>
</dbReference>
<organism evidence="2 3">
    <name type="scientific">Aliivibrio wodanis</name>
    <dbReference type="NCBI Taxonomy" id="80852"/>
    <lineage>
        <taxon>Bacteria</taxon>
        <taxon>Pseudomonadati</taxon>
        <taxon>Pseudomonadota</taxon>
        <taxon>Gammaproteobacteria</taxon>
        <taxon>Vibrionales</taxon>
        <taxon>Vibrionaceae</taxon>
        <taxon>Aliivibrio</taxon>
    </lineage>
</organism>
<keyword evidence="3" id="KW-1185">Reference proteome</keyword>
<dbReference type="Proteomes" id="UP000032427">
    <property type="component" value="Chromosome 1"/>
</dbReference>
<dbReference type="KEGG" id="awd:AWOD_I_1769"/>
<keyword evidence="1" id="KW-0812">Transmembrane</keyword>
<evidence type="ECO:0000313" key="3">
    <source>
        <dbReference type="Proteomes" id="UP000032427"/>
    </source>
</evidence>
<evidence type="ECO:0000256" key="1">
    <source>
        <dbReference type="SAM" id="Phobius"/>
    </source>
</evidence>